<feature type="non-terminal residue" evidence="2">
    <location>
        <position position="116"/>
    </location>
</feature>
<keyword evidence="3" id="KW-1185">Reference proteome</keyword>
<dbReference type="EMBL" id="PGGS01000129">
    <property type="protein sequence ID" value="PNH08463.1"/>
    <property type="molecule type" value="Genomic_DNA"/>
</dbReference>
<accession>A0A2J8A7L8</accession>
<proteinExistence type="predicted"/>
<sequence length="116" mass="11943">MFSYSRVLIDEEDDAAGARLLADAPIGPVAPTVVTNTSALPSRSQQAVQQRRGPPVPAPTAPAHSASAGNLIDLGDEADARSHSAAAATTKRDSKSRGRGGPQQPHQVELVTLAPT</sequence>
<name>A0A2J8A7L8_9CHLO</name>
<protein>
    <submittedName>
        <fullName evidence="2">Uncharacterized protein</fullName>
    </submittedName>
</protein>
<evidence type="ECO:0000256" key="1">
    <source>
        <dbReference type="SAM" id="MobiDB-lite"/>
    </source>
</evidence>
<comment type="caution">
    <text evidence="2">The sequence shown here is derived from an EMBL/GenBank/DDBJ whole genome shotgun (WGS) entry which is preliminary data.</text>
</comment>
<feature type="region of interest" description="Disordered" evidence="1">
    <location>
        <begin position="24"/>
        <end position="116"/>
    </location>
</feature>
<gene>
    <name evidence="2" type="ORF">TSOC_004968</name>
</gene>
<evidence type="ECO:0000313" key="2">
    <source>
        <dbReference type="EMBL" id="PNH08463.1"/>
    </source>
</evidence>
<dbReference type="AlphaFoldDB" id="A0A2J8A7L8"/>
<feature type="compositionally biased region" description="Polar residues" evidence="1">
    <location>
        <begin position="33"/>
        <end position="49"/>
    </location>
</feature>
<dbReference type="Proteomes" id="UP000236333">
    <property type="component" value="Unassembled WGS sequence"/>
</dbReference>
<evidence type="ECO:0000313" key="3">
    <source>
        <dbReference type="Proteomes" id="UP000236333"/>
    </source>
</evidence>
<reference evidence="2 3" key="1">
    <citation type="journal article" date="2017" name="Mol. Biol. Evol.">
        <title>The 4-celled Tetrabaena socialis nuclear genome reveals the essential components for genetic control of cell number at the origin of multicellularity in the volvocine lineage.</title>
        <authorList>
            <person name="Featherston J."/>
            <person name="Arakaki Y."/>
            <person name="Hanschen E.R."/>
            <person name="Ferris P.J."/>
            <person name="Michod R.E."/>
            <person name="Olson B.J.S.C."/>
            <person name="Nozaki H."/>
            <person name="Durand P.M."/>
        </authorList>
    </citation>
    <scope>NUCLEOTIDE SEQUENCE [LARGE SCALE GENOMIC DNA]</scope>
    <source>
        <strain evidence="2 3">NIES-571</strain>
    </source>
</reference>
<organism evidence="2 3">
    <name type="scientific">Tetrabaena socialis</name>
    <dbReference type="NCBI Taxonomy" id="47790"/>
    <lineage>
        <taxon>Eukaryota</taxon>
        <taxon>Viridiplantae</taxon>
        <taxon>Chlorophyta</taxon>
        <taxon>core chlorophytes</taxon>
        <taxon>Chlorophyceae</taxon>
        <taxon>CS clade</taxon>
        <taxon>Chlamydomonadales</taxon>
        <taxon>Tetrabaenaceae</taxon>
        <taxon>Tetrabaena</taxon>
    </lineage>
</organism>